<dbReference type="PIRSF" id="PIRSF002854">
    <property type="entry name" value="MetQ"/>
    <property type="match status" value="1"/>
</dbReference>
<gene>
    <name evidence="8" type="ORF">EDD71_11247</name>
</gene>
<evidence type="ECO:0000256" key="4">
    <source>
        <dbReference type="ARBA" id="ARBA00023139"/>
    </source>
</evidence>
<dbReference type="SUPFAM" id="SSF53850">
    <property type="entry name" value="Periplasmic binding protein-like II"/>
    <property type="match status" value="1"/>
</dbReference>
<dbReference type="OrthoDB" id="9812878at2"/>
<keyword evidence="5 6" id="KW-0449">Lipoprotein</keyword>
<dbReference type="PANTHER" id="PTHR30429">
    <property type="entry name" value="D-METHIONINE-BINDING LIPOPROTEIN METQ"/>
    <property type="match status" value="1"/>
</dbReference>
<reference evidence="8 9" key="1">
    <citation type="submission" date="2019-03" db="EMBL/GenBank/DDBJ databases">
        <title>Genomic Encyclopedia of Type Strains, Phase IV (KMG-IV): sequencing the most valuable type-strain genomes for metagenomic binning, comparative biology and taxonomic classification.</title>
        <authorList>
            <person name="Goeker M."/>
        </authorList>
    </citation>
    <scope>NUCLEOTIDE SEQUENCE [LARGE SCALE GENOMIC DNA]</scope>
    <source>
        <strain evidence="8 9">DSM 24455</strain>
    </source>
</reference>
<dbReference type="Pfam" id="PF03180">
    <property type="entry name" value="Lipoprotein_9"/>
    <property type="match status" value="1"/>
</dbReference>
<organism evidence="8 9">
    <name type="scientific">Fonticella tunisiensis</name>
    <dbReference type="NCBI Taxonomy" id="1096341"/>
    <lineage>
        <taxon>Bacteria</taxon>
        <taxon>Bacillati</taxon>
        <taxon>Bacillota</taxon>
        <taxon>Clostridia</taxon>
        <taxon>Eubacteriales</taxon>
        <taxon>Clostridiaceae</taxon>
        <taxon>Fonticella</taxon>
    </lineage>
</organism>
<evidence type="ECO:0000256" key="2">
    <source>
        <dbReference type="ARBA" id="ARBA00022729"/>
    </source>
</evidence>
<keyword evidence="3" id="KW-0472">Membrane</keyword>
<name>A0A4R7KME5_9CLOT</name>
<dbReference type="PROSITE" id="PS51257">
    <property type="entry name" value="PROKAR_LIPOPROTEIN"/>
    <property type="match status" value="1"/>
</dbReference>
<keyword evidence="9" id="KW-1185">Reference proteome</keyword>
<comment type="subcellular location">
    <subcellularLocation>
        <location evidence="1">Membrane</location>
        <topology evidence="1">Lipid-anchor</topology>
    </subcellularLocation>
</comment>
<proteinExistence type="inferred from homology"/>
<comment type="similarity">
    <text evidence="6">Belongs to the nlpA lipoprotein family.</text>
</comment>
<evidence type="ECO:0000256" key="6">
    <source>
        <dbReference type="PIRNR" id="PIRNR002854"/>
    </source>
</evidence>
<dbReference type="GO" id="GO:0016020">
    <property type="term" value="C:membrane"/>
    <property type="evidence" value="ECO:0007669"/>
    <property type="project" value="UniProtKB-SubCell"/>
</dbReference>
<dbReference type="RefSeq" id="WP_133628315.1">
    <property type="nucleotide sequence ID" value="NZ_SOAZ01000012.1"/>
</dbReference>
<evidence type="ECO:0000313" key="9">
    <source>
        <dbReference type="Proteomes" id="UP000295325"/>
    </source>
</evidence>
<dbReference type="InterPro" id="IPR004872">
    <property type="entry name" value="Lipoprotein_NlpA"/>
</dbReference>
<comment type="caution">
    <text evidence="8">The sequence shown here is derived from an EMBL/GenBank/DDBJ whole genome shotgun (WGS) entry which is preliminary data.</text>
</comment>
<accession>A0A4R7KME5</accession>
<feature type="lipid moiety-binding region" description="S-diacylglycerol cysteine" evidence="7">
    <location>
        <position position="22"/>
    </location>
</feature>
<keyword evidence="2" id="KW-0732">Signal</keyword>
<evidence type="ECO:0000256" key="7">
    <source>
        <dbReference type="PIRSR" id="PIRSR002854-1"/>
    </source>
</evidence>
<sequence length="269" mass="29675">MKNILSKALIFIIAAGVLLTGCSKKADDKILKVGVTPVPHSDLLKFVEPKLKEKGIKLEIVEFNDYVTPNKALVEGNIDANLFQHEPFLNNFNAQNNTNLVALGRVNLNPMGLYSHKIKNLKDIKKGSTLALPNDPINEARALLFLEINGLLKVKEGVGLKADIKDVVENPYEFKFKPVEAAQLPRVLDDVDLDVITGNYALGAGISPVKEALVLEDARSMFPNVLVTRPELKDDERIKALLSALQSKEMADYMKEKYNGAVVPGFEVK</sequence>
<evidence type="ECO:0000256" key="3">
    <source>
        <dbReference type="ARBA" id="ARBA00023136"/>
    </source>
</evidence>
<dbReference type="EMBL" id="SOAZ01000012">
    <property type="protein sequence ID" value="TDT57267.1"/>
    <property type="molecule type" value="Genomic_DNA"/>
</dbReference>
<evidence type="ECO:0000256" key="5">
    <source>
        <dbReference type="ARBA" id="ARBA00023288"/>
    </source>
</evidence>
<dbReference type="AlphaFoldDB" id="A0A4R7KME5"/>
<dbReference type="Gene3D" id="3.40.190.10">
    <property type="entry name" value="Periplasmic binding protein-like II"/>
    <property type="match status" value="2"/>
</dbReference>
<evidence type="ECO:0000256" key="1">
    <source>
        <dbReference type="ARBA" id="ARBA00004635"/>
    </source>
</evidence>
<protein>
    <recommendedName>
        <fullName evidence="6">Lipoprotein</fullName>
    </recommendedName>
</protein>
<dbReference type="Proteomes" id="UP000295325">
    <property type="component" value="Unassembled WGS sequence"/>
</dbReference>
<keyword evidence="4" id="KW-0564">Palmitate</keyword>
<evidence type="ECO:0000313" key="8">
    <source>
        <dbReference type="EMBL" id="TDT57267.1"/>
    </source>
</evidence>
<dbReference type="PANTHER" id="PTHR30429:SF0">
    <property type="entry name" value="METHIONINE-BINDING LIPOPROTEIN METQ"/>
    <property type="match status" value="1"/>
</dbReference>